<feature type="chain" id="PRO_5038749737" evidence="6">
    <location>
        <begin position="23"/>
        <end position="617"/>
    </location>
</feature>
<organism evidence="8 9">
    <name type="scientific">Piscibacillus halophilus</name>
    <dbReference type="NCBI Taxonomy" id="571933"/>
    <lineage>
        <taxon>Bacteria</taxon>
        <taxon>Bacillati</taxon>
        <taxon>Bacillota</taxon>
        <taxon>Bacilli</taxon>
        <taxon>Bacillales</taxon>
        <taxon>Bacillaceae</taxon>
        <taxon>Piscibacillus</taxon>
    </lineage>
</organism>
<dbReference type="InterPro" id="IPR000914">
    <property type="entry name" value="SBP_5_dom"/>
</dbReference>
<dbReference type="InterPro" id="IPR030678">
    <property type="entry name" value="Peptide/Ni-bd"/>
</dbReference>
<evidence type="ECO:0000313" key="9">
    <source>
        <dbReference type="Proteomes" id="UP000199427"/>
    </source>
</evidence>
<dbReference type="Gene3D" id="3.10.105.10">
    <property type="entry name" value="Dipeptide-binding Protein, Domain 3"/>
    <property type="match status" value="1"/>
</dbReference>
<evidence type="ECO:0000256" key="1">
    <source>
        <dbReference type="ARBA" id="ARBA00004193"/>
    </source>
</evidence>
<dbReference type="GO" id="GO:0015833">
    <property type="term" value="P:peptide transport"/>
    <property type="evidence" value="ECO:0007669"/>
    <property type="project" value="TreeGrafter"/>
</dbReference>
<dbReference type="RefSeq" id="WP_091773137.1">
    <property type="nucleotide sequence ID" value="NZ_FOES01000008.1"/>
</dbReference>
<keyword evidence="3" id="KW-0813">Transport</keyword>
<sequence>MSKSLLGKFLFVLMLAFVLLIAACSDGSDDDSSSDEEGNEESSENEGEDEEEEEASGEGDQLYSIEDFSPTTANSGEPIEGGELTYGLVTDTAFEGTLNWAFYSGTYDAEILNWFDESLLGYSNEYRINDEGAATYEVDEENSSITFTIKDGVKWHDGEPVTAEDWAFAYETILHPDYDGVRGTSAGFTRLLGYEEYVSGEADEIEGIEIVDDQTITFHYDRLTPSLLTGGIWGYPLAKHIFEDIPVAEMSSSPEVREEPIGFGPFKVESVTPGESVTLSKFEDYWRGEPNLDKVTIKTINPSTAANAVETGEVDLVDSFPADQYADNADLEGVDWLGMIDQAYTYIGFKLGDWDAEAGKVNYKPEEMKMGDVDLRRAMWYAVDNSEVGEQFYDGLRWNGTTLIPPSHPEYHDDSIETPTFDPDKANQILDDAGYEDVDGDGFREDPDGEELVINFATMSGGDVAQPLANYYMQSWERVGLNVELVDGRLLEFNSFYDRVGQRGEDDPEIDIYQGAWSVGYDVDPTGLYGKEALFNFPRYESEKNDELLAEGVSEEAFDTEYRKEVYSEWQEFMVEEIPVFPTLYRSIVVPANERVVNWDITVEGTNTRYSEVGVTE</sequence>
<dbReference type="InterPro" id="IPR039424">
    <property type="entry name" value="SBP_5"/>
</dbReference>
<feature type="signal peptide" evidence="6">
    <location>
        <begin position="1"/>
        <end position="22"/>
    </location>
</feature>
<reference evidence="8 9" key="1">
    <citation type="submission" date="2016-10" db="EMBL/GenBank/DDBJ databases">
        <authorList>
            <person name="de Groot N.N."/>
        </authorList>
    </citation>
    <scope>NUCLEOTIDE SEQUENCE [LARGE SCALE GENOMIC DNA]</scope>
    <source>
        <strain evidence="8 9">DSM 21633</strain>
    </source>
</reference>
<comment type="subcellular location">
    <subcellularLocation>
        <location evidence="1">Cell membrane</location>
        <topology evidence="1">Lipid-anchor</topology>
    </subcellularLocation>
</comment>
<dbReference type="CDD" id="cd08510">
    <property type="entry name" value="PBP2_Lactococcal_OppA_like"/>
    <property type="match status" value="1"/>
</dbReference>
<proteinExistence type="inferred from homology"/>
<feature type="compositionally biased region" description="Acidic residues" evidence="5">
    <location>
        <begin position="28"/>
        <end position="57"/>
    </location>
</feature>
<evidence type="ECO:0000313" key="8">
    <source>
        <dbReference type="EMBL" id="SEQ21078.1"/>
    </source>
</evidence>
<dbReference type="GO" id="GO:0043190">
    <property type="term" value="C:ATP-binding cassette (ABC) transporter complex"/>
    <property type="evidence" value="ECO:0007669"/>
    <property type="project" value="InterPro"/>
</dbReference>
<dbReference type="InterPro" id="IPR050034">
    <property type="entry name" value="Opp4A"/>
</dbReference>
<feature type="region of interest" description="Disordered" evidence="5">
    <location>
        <begin position="28"/>
        <end position="61"/>
    </location>
</feature>
<dbReference type="PIRSF" id="PIRSF002741">
    <property type="entry name" value="MppA"/>
    <property type="match status" value="1"/>
</dbReference>
<evidence type="ECO:0000256" key="2">
    <source>
        <dbReference type="ARBA" id="ARBA00005695"/>
    </source>
</evidence>
<dbReference type="Proteomes" id="UP000199427">
    <property type="component" value="Unassembled WGS sequence"/>
</dbReference>
<evidence type="ECO:0000256" key="6">
    <source>
        <dbReference type="SAM" id="SignalP"/>
    </source>
</evidence>
<dbReference type="EMBL" id="FOES01000008">
    <property type="protein sequence ID" value="SEQ21078.1"/>
    <property type="molecule type" value="Genomic_DNA"/>
</dbReference>
<accession>A0A1H9E850</accession>
<dbReference type="AlphaFoldDB" id="A0A1H9E850"/>
<dbReference type="STRING" id="571933.SAMN05216362_10873"/>
<dbReference type="SUPFAM" id="SSF53850">
    <property type="entry name" value="Periplasmic binding protein-like II"/>
    <property type="match status" value="1"/>
</dbReference>
<gene>
    <name evidence="8" type="ORF">SAMN05216362_10873</name>
</gene>
<dbReference type="Pfam" id="PF00496">
    <property type="entry name" value="SBP_bac_5"/>
    <property type="match status" value="1"/>
</dbReference>
<dbReference type="NCBIfam" id="NF045467">
    <property type="entry name" value="Opp4A"/>
    <property type="match status" value="1"/>
</dbReference>
<feature type="domain" description="Solute-binding protein family 5" evidence="7">
    <location>
        <begin position="133"/>
        <end position="529"/>
    </location>
</feature>
<protein>
    <submittedName>
        <fullName evidence="8">Peptide/nickel transport system substrate-binding protein</fullName>
    </submittedName>
</protein>
<dbReference type="OrthoDB" id="9796817at2"/>
<name>A0A1H9E850_9BACI</name>
<dbReference type="PROSITE" id="PS01040">
    <property type="entry name" value="SBP_BACTERIAL_5"/>
    <property type="match status" value="1"/>
</dbReference>
<evidence type="ECO:0000256" key="5">
    <source>
        <dbReference type="SAM" id="MobiDB-lite"/>
    </source>
</evidence>
<dbReference type="PROSITE" id="PS51257">
    <property type="entry name" value="PROKAR_LIPOPROTEIN"/>
    <property type="match status" value="1"/>
</dbReference>
<dbReference type="GO" id="GO:0042597">
    <property type="term" value="C:periplasmic space"/>
    <property type="evidence" value="ECO:0007669"/>
    <property type="project" value="UniProtKB-ARBA"/>
</dbReference>
<keyword evidence="9" id="KW-1185">Reference proteome</keyword>
<dbReference type="PANTHER" id="PTHR30290:SF9">
    <property type="entry name" value="OLIGOPEPTIDE-BINDING PROTEIN APPA"/>
    <property type="match status" value="1"/>
</dbReference>
<dbReference type="Gene3D" id="3.40.190.10">
    <property type="entry name" value="Periplasmic binding protein-like II"/>
    <property type="match status" value="1"/>
</dbReference>
<evidence type="ECO:0000259" key="7">
    <source>
        <dbReference type="Pfam" id="PF00496"/>
    </source>
</evidence>
<evidence type="ECO:0000256" key="3">
    <source>
        <dbReference type="ARBA" id="ARBA00022448"/>
    </source>
</evidence>
<evidence type="ECO:0000256" key="4">
    <source>
        <dbReference type="ARBA" id="ARBA00022729"/>
    </source>
</evidence>
<keyword evidence="4 6" id="KW-0732">Signal</keyword>
<dbReference type="PANTHER" id="PTHR30290">
    <property type="entry name" value="PERIPLASMIC BINDING COMPONENT OF ABC TRANSPORTER"/>
    <property type="match status" value="1"/>
</dbReference>
<comment type="similarity">
    <text evidence="2">Belongs to the bacterial solute-binding protein 5 family.</text>
</comment>
<dbReference type="InterPro" id="IPR023765">
    <property type="entry name" value="SBP_5_CS"/>
</dbReference>
<dbReference type="GO" id="GO:1904680">
    <property type="term" value="F:peptide transmembrane transporter activity"/>
    <property type="evidence" value="ECO:0007669"/>
    <property type="project" value="TreeGrafter"/>
</dbReference>